<name>A0AB38A588_9ACTN</name>
<evidence type="ECO:0000313" key="3">
    <source>
        <dbReference type="EMBL" id="SEB48410.1"/>
    </source>
</evidence>
<protein>
    <recommendedName>
        <fullName evidence="5">Septum formation initiator</fullName>
    </recommendedName>
</protein>
<keyword evidence="2" id="KW-0812">Transmembrane</keyword>
<dbReference type="RefSeq" id="WP_002563453.1">
    <property type="nucleotide sequence ID" value="NZ_CALJSN010000006.1"/>
</dbReference>
<dbReference type="Proteomes" id="UP000183687">
    <property type="component" value="Unassembled WGS sequence"/>
</dbReference>
<dbReference type="EMBL" id="FNSH01000001">
    <property type="protein sequence ID" value="SEB48410.1"/>
    <property type="molecule type" value="Genomic_DNA"/>
</dbReference>
<accession>A0AB38A588</accession>
<sequence length="121" mass="13633">MTTTPDIPQSQDTDTPIIESASATTSNKKNPAGNTIYIVFIAIVLVLALGSYQAAQRISQSLQRFVSSLSREELVQLDKEFRRELSEDRLSDDDYTSYRDRKTIDKFLDNSDVSTTSYKLS</sequence>
<feature type="transmembrane region" description="Helical" evidence="2">
    <location>
        <begin position="36"/>
        <end position="55"/>
    </location>
</feature>
<feature type="compositionally biased region" description="Polar residues" evidence="1">
    <location>
        <begin position="1"/>
        <end position="14"/>
    </location>
</feature>
<evidence type="ECO:0000313" key="4">
    <source>
        <dbReference type="Proteomes" id="UP000183687"/>
    </source>
</evidence>
<organism evidence="3 4">
    <name type="scientific">Atopobium minutum</name>
    <dbReference type="NCBI Taxonomy" id="1381"/>
    <lineage>
        <taxon>Bacteria</taxon>
        <taxon>Bacillati</taxon>
        <taxon>Actinomycetota</taxon>
        <taxon>Coriobacteriia</taxon>
        <taxon>Coriobacteriales</taxon>
        <taxon>Atopobiaceae</taxon>
        <taxon>Atopobium</taxon>
    </lineage>
</organism>
<gene>
    <name evidence="3" type="ORF">SAMN04489746_0368</name>
</gene>
<feature type="compositionally biased region" description="Polar residues" evidence="1">
    <location>
        <begin position="21"/>
        <end position="31"/>
    </location>
</feature>
<keyword evidence="2" id="KW-0472">Membrane</keyword>
<evidence type="ECO:0000256" key="2">
    <source>
        <dbReference type="SAM" id="Phobius"/>
    </source>
</evidence>
<comment type="caution">
    <text evidence="3">The sequence shown here is derived from an EMBL/GenBank/DDBJ whole genome shotgun (WGS) entry which is preliminary data.</text>
</comment>
<evidence type="ECO:0000256" key="1">
    <source>
        <dbReference type="SAM" id="MobiDB-lite"/>
    </source>
</evidence>
<dbReference type="AlphaFoldDB" id="A0AB38A588"/>
<keyword evidence="2" id="KW-1133">Transmembrane helix</keyword>
<reference evidence="3 4" key="1">
    <citation type="submission" date="2016-10" db="EMBL/GenBank/DDBJ databases">
        <authorList>
            <person name="Varghese N."/>
            <person name="Submissions S."/>
        </authorList>
    </citation>
    <scope>NUCLEOTIDE SEQUENCE [LARGE SCALE GENOMIC DNA]</scope>
    <source>
        <strain evidence="3 4">DSM 20586</strain>
    </source>
</reference>
<feature type="region of interest" description="Disordered" evidence="1">
    <location>
        <begin position="1"/>
        <end position="31"/>
    </location>
</feature>
<evidence type="ECO:0008006" key="5">
    <source>
        <dbReference type="Google" id="ProtNLM"/>
    </source>
</evidence>
<proteinExistence type="predicted"/>